<dbReference type="SUPFAM" id="SSF55785">
    <property type="entry name" value="PYP-like sensor domain (PAS domain)"/>
    <property type="match status" value="1"/>
</dbReference>
<dbReference type="CDD" id="cd00075">
    <property type="entry name" value="HATPase"/>
    <property type="match status" value="1"/>
</dbReference>
<evidence type="ECO:0000256" key="2">
    <source>
        <dbReference type="ARBA" id="ARBA00012438"/>
    </source>
</evidence>
<name>A0ABP8JJA7_9BACT</name>
<dbReference type="SMART" id="SM00387">
    <property type="entry name" value="HATPase_c"/>
    <property type="match status" value="1"/>
</dbReference>
<evidence type="ECO:0000256" key="3">
    <source>
        <dbReference type="ARBA" id="ARBA00022679"/>
    </source>
</evidence>
<dbReference type="SMART" id="SM00091">
    <property type="entry name" value="PAS"/>
    <property type="match status" value="1"/>
</dbReference>
<reference evidence="10" key="1">
    <citation type="journal article" date="2019" name="Int. J. Syst. Evol. Microbiol.">
        <title>The Global Catalogue of Microorganisms (GCM) 10K type strain sequencing project: providing services to taxonomists for standard genome sequencing and annotation.</title>
        <authorList>
            <consortium name="The Broad Institute Genomics Platform"/>
            <consortium name="The Broad Institute Genome Sequencing Center for Infectious Disease"/>
            <person name="Wu L."/>
            <person name="Ma J."/>
        </authorList>
    </citation>
    <scope>NUCLEOTIDE SEQUENCE [LARGE SCALE GENOMIC DNA]</scope>
    <source>
        <strain evidence="10">JCM 17924</strain>
    </source>
</reference>
<dbReference type="InterPro" id="IPR050736">
    <property type="entry name" value="Sensor_HK_Regulatory"/>
</dbReference>
<dbReference type="Proteomes" id="UP001500454">
    <property type="component" value="Unassembled WGS sequence"/>
</dbReference>
<keyword evidence="10" id="KW-1185">Reference proteome</keyword>
<comment type="caution">
    <text evidence="9">The sequence shown here is derived from an EMBL/GenBank/DDBJ whole genome shotgun (WGS) entry which is preliminary data.</text>
</comment>
<dbReference type="InterPro" id="IPR036097">
    <property type="entry name" value="HisK_dim/P_sf"/>
</dbReference>
<evidence type="ECO:0000256" key="5">
    <source>
        <dbReference type="ARBA" id="ARBA00023012"/>
    </source>
</evidence>
<dbReference type="InterPro" id="IPR036890">
    <property type="entry name" value="HATPase_C_sf"/>
</dbReference>
<dbReference type="InterPro" id="IPR000700">
    <property type="entry name" value="PAS-assoc_C"/>
</dbReference>
<dbReference type="PROSITE" id="PS50109">
    <property type="entry name" value="HIS_KIN"/>
    <property type="match status" value="1"/>
</dbReference>
<feature type="domain" description="PAC" evidence="8">
    <location>
        <begin position="80"/>
        <end position="131"/>
    </location>
</feature>
<evidence type="ECO:0000256" key="1">
    <source>
        <dbReference type="ARBA" id="ARBA00000085"/>
    </source>
</evidence>
<dbReference type="Pfam" id="PF02518">
    <property type="entry name" value="HATPase_c"/>
    <property type="match status" value="1"/>
</dbReference>
<evidence type="ECO:0000313" key="10">
    <source>
        <dbReference type="Proteomes" id="UP001500454"/>
    </source>
</evidence>
<gene>
    <name evidence="9" type="ORF">GCM10023186_40810</name>
</gene>
<dbReference type="InterPro" id="IPR005467">
    <property type="entry name" value="His_kinase_dom"/>
</dbReference>
<evidence type="ECO:0000313" key="9">
    <source>
        <dbReference type="EMBL" id="GAA4391465.1"/>
    </source>
</evidence>
<dbReference type="Gene3D" id="3.30.450.20">
    <property type="entry name" value="PAS domain"/>
    <property type="match status" value="1"/>
</dbReference>
<dbReference type="InterPro" id="IPR000014">
    <property type="entry name" value="PAS"/>
</dbReference>
<dbReference type="SUPFAM" id="SSF55874">
    <property type="entry name" value="ATPase domain of HSP90 chaperone/DNA topoisomerase II/histidine kinase"/>
    <property type="match status" value="1"/>
</dbReference>
<evidence type="ECO:0000259" key="6">
    <source>
        <dbReference type="PROSITE" id="PS50109"/>
    </source>
</evidence>
<dbReference type="EC" id="2.7.13.3" evidence="2"/>
<dbReference type="InterPro" id="IPR013655">
    <property type="entry name" value="PAS_fold_3"/>
</dbReference>
<dbReference type="RefSeq" id="WP_345227227.1">
    <property type="nucleotide sequence ID" value="NZ_BAABHA010000015.1"/>
</dbReference>
<dbReference type="SUPFAM" id="SSF47384">
    <property type="entry name" value="Homodimeric domain of signal transducing histidine kinase"/>
    <property type="match status" value="1"/>
</dbReference>
<feature type="domain" description="PAS" evidence="7">
    <location>
        <begin position="4"/>
        <end position="77"/>
    </location>
</feature>
<feature type="domain" description="Histidine kinase" evidence="6">
    <location>
        <begin position="142"/>
        <end position="361"/>
    </location>
</feature>
<comment type="catalytic activity">
    <reaction evidence="1">
        <text>ATP + protein L-histidine = ADP + protein N-phospho-L-histidine.</text>
        <dbReference type="EC" id="2.7.13.3"/>
    </reaction>
</comment>
<dbReference type="CDD" id="cd00130">
    <property type="entry name" value="PAS"/>
    <property type="match status" value="1"/>
</dbReference>
<dbReference type="PANTHER" id="PTHR43711:SF31">
    <property type="entry name" value="HISTIDINE KINASE"/>
    <property type="match status" value="1"/>
</dbReference>
<dbReference type="Gene3D" id="1.10.287.130">
    <property type="match status" value="1"/>
</dbReference>
<organism evidence="9 10">
    <name type="scientific">Hymenobacter koreensis</name>
    <dbReference type="NCBI Taxonomy" id="1084523"/>
    <lineage>
        <taxon>Bacteria</taxon>
        <taxon>Pseudomonadati</taxon>
        <taxon>Bacteroidota</taxon>
        <taxon>Cytophagia</taxon>
        <taxon>Cytophagales</taxon>
        <taxon>Hymenobacteraceae</taxon>
        <taxon>Hymenobacter</taxon>
    </lineage>
</organism>
<dbReference type="InterPro" id="IPR003594">
    <property type="entry name" value="HATPase_dom"/>
</dbReference>
<dbReference type="NCBIfam" id="TIGR00229">
    <property type="entry name" value="sensory_box"/>
    <property type="match status" value="1"/>
</dbReference>
<dbReference type="InterPro" id="IPR035965">
    <property type="entry name" value="PAS-like_dom_sf"/>
</dbReference>
<keyword evidence="4" id="KW-0418">Kinase</keyword>
<accession>A0ABP8JJA7</accession>
<sequence>MLETEPSFQELVENFRQVFFVYDLSANRLVYVNSAYERVMGGRSSQANEELPGLLRQLHPDDRAYAAECLEKLLQQRLHEDVEVRLVRPDGSVQWLCLKAAVQQRPNGQALLSGFVEDVTTSKEYTRNAERFNNKKNSTLEILSHDLAGPLNIIRSAAVEVRARTQQHTDPVVQELVRIIEETCREGTDLIHDFVDNEFYESVNVELRRERVNLVERLGITIDNYRHMQLGLKMDFQLHTSAPAIYLHIDENKMMQVFNNLISNSLKFTPDGGQIRVDITEHPEHVRVVVSDTGIGIPLELQPELFEKFTKARRPGLRGEKATGLGMSIIQTIIRLHQGRIWVESAEGQGTAFHIELPKSVPAH</sequence>
<protein>
    <recommendedName>
        <fullName evidence="2">histidine kinase</fullName>
        <ecNumber evidence="2">2.7.13.3</ecNumber>
    </recommendedName>
</protein>
<keyword evidence="3" id="KW-0808">Transferase</keyword>
<dbReference type="PROSITE" id="PS50113">
    <property type="entry name" value="PAC"/>
    <property type="match status" value="1"/>
</dbReference>
<evidence type="ECO:0000256" key="4">
    <source>
        <dbReference type="ARBA" id="ARBA00022777"/>
    </source>
</evidence>
<dbReference type="PANTHER" id="PTHR43711">
    <property type="entry name" value="TWO-COMPONENT HISTIDINE KINASE"/>
    <property type="match status" value="1"/>
</dbReference>
<dbReference type="EMBL" id="BAABHA010000015">
    <property type="protein sequence ID" value="GAA4391465.1"/>
    <property type="molecule type" value="Genomic_DNA"/>
</dbReference>
<proteinExistence type="predicted"/>
<evidence type="ECO:0000259" key="8">
    <source>
        <dbReference type="PROSITE" id="PS50113"/>
    </source>
</evidence>
<dbReference type="InterPro" id="IPR004358">
    <property type="entry name" value="Sig_transdc_His_kin-like_C"/>
</dbReference>
<evidence type="ECO:0000259" key="7">
    <source>
        <dbReference type="PROSITE" id="PS50112"/>
    </source>
</evidence>
<dbReference type="PRINTS" id="PR00344">
    <property type="entry name" value="BCTRLSENSOR"/>
</dbReference>
<dbReference type="Pfam" id="PF08447">
    <property type="entry name" value="PAS_3"/>
    <property type="match status" value="1"/>
</dbReference>
<dbReference type="PROSITE" id="PS50112">
    <property type="entry name" value="PAS"/>
    <property type="match status" value="1"/>
</dbReference>
<dbReference type="Gene3D" id="3.30.565.10">
    <property type="entry name" value="Histidine kinase-like ATPase, C-terminal domain"/>
    <property type="match status" value="1"/>
</dbReference>
<keyword evidence="5" id="KW-0902">Two-component regulatory system</keyword>